<keyword evidence="4" id="KW-1185">Reference proteome</keyword>
<evidence type="ECO:0000313" key="4">
    <source>
        <dbReference type="Proteomes" id="UP001336250"/>
    </source>
</evidence>
<dbReference type="Pfam" id="PF00535">
    <property type="entry name" value="Glycos_transf_2"/>
    <property type="match status" value="1"/>
</dbReference>
<comment type="caution">
    <text evidence="3">The sequence shown here is derived from an EMBL/GenBank/DDBJ whole genome shotgun (WGS) entry which is preliminary data.</text>
</comment>
<dbReference type="InterPro" id="IPR050834">
    <property type="entry name" value="Glycosyltransf_2"/>
</dbReference>
<dbReference type="EMBL" id="JAZIBG010000036">
    <property type="protein sequence ID" value="MEF7615732.1"/>
    <property type="molecule type" value="Genomic_DNA"/>
</dbReference>
<evidence type="ECO:0000256" key="1">
    <source>
        <dbReference type="SAM" id="MobiDB-lite"/>
    </source>
</evidence>
<dbReference type="PANTHER" id="PTHR43685">
    <property type="entry name" value="GLYCOSYLTRANSFERASE"/>
    <property type="match status" value="1"/>
</dbReference>
<reference evidence="3 4" key="1">
    <citation type="submission" date="2024-02" db="EMBL/GenBank/DDBJ databases">
        <title>Genome sequence of Aquincola sp. MAHUQ-54.</title>
        <authorList>
            <person name="Huq M.A."/>
        </authorList>
    </citation>
    <scope>NUCLEOTIDE SEQUENCE [LARGE SCALE GENOMIC DNA]</scope>
    <source>
        <strain evidence="3 4">MAHUQ-54</strain>
    </source>
</reference>
<dbReference type="Gene3D" id="3.90.550.10">
    <property type="entry name" value="Spore Coat Polysaccharide Biosynthesis Protein SpsA, Chain A"/>
    <property type="match status" value="1"/>
</dbReference>
<accession>A0AAW9QJP7</accession>
<dbReference type="InterPro" id="IPR001173">
    <property type="entry name" value="Glyco_trans_2-like"/>
</dbReference>
<gene>
    <name evidence="3" type="ORF">V4F39_17595</name>
</gene>
<feature type="compositionally biased region" description="Polar residues" evidence="1">
    <location>
        <begin position="393"/>
        <end position="402"/>
    </location>
</feature>
<dbReference type="SUPFAM" id="SSF53448">
    <property type="entry name" value="Nucleotide-diphospho-sugar transferases"/>
    <property type="match status" value="1"/>
</dbReference>
<organism evidence="3 4">
    <name type="scientific">Aquincola agrisoli</name>
    <dbReference type="NCBI Taxonomy" id="3119538"/>
    <lineage>
        <taxon>Bacteria</taxon>
        <taxon>Pseudomonadati</taxon>
        <taxon>Pseudomonadota</taxon>
        <taxon>Betaproteobacteria</taxon>
        <taxon>Burkholderiales</taxon>
        <taxon>Sphaerotilaceae</taxon>
        <taxon>Aquincola</taxon>
    </lineage>
</organism>
<dbReference type="Proteomes" id="UP001336250">
    <property type="component" value="Unassembled WGS sequence"/>
</dbReference>
<evidence type="ECO:0000313" key="3">
    <source>
        <dbReference type="EMBL" id="MEF7615732.1"/>
    </source>
</evidence>
<dbReference type="AlphaFoldDB" id="A0AAW9QJP7"/>
<feature type="compositionally biased region" description="Polar residues" evidence="1">
    <location>
        <begin position="411"/>
        <end position="422"/>
    </location>
</feature>
<sequence length="422" mass="44918">MAAAFPPPRPGLRASVVVPVRDEARRLPAALQALADQHGAPPFEVLVLVNNTRDDSAAIARRFAAQRPDCVLHVAELDFAPQDAHVGHARRWLMDEASHRLAAAGAVRGVIASTDGDSRVAPGWLAATLAAVDAGADAVGGRLLADADAQGQPARAQRWDTLYRLARERLASLLDPEDGDPWPRHHQHFGASLAVTAEAYGRVGGVPPVRWLEDEALVEALRRADARVRHSPAVRVVTSSRRQGRVDVGLSWQLREWDRQARQHLPLCVEGAGELLRLVPARRRLRRLWRHAWPAGDPAWPAIEALLALRPGTLGPLCRAAGGAFGAAWAAVCGARAAVAPAPVPVPIDRAVGELRRLIAAHTAHAAGGAGEERWLPLPRVDAAADGGVATPSLVSPLQENAMTRPPRNRCGNSQPGPGSPA</sequence>
<name>A0AAW9QJP7_9BURK</name>
<dbReference type="InterPro" id="IPR029044">
    <property type="entry name" value="Nucleotide-diphossugar_trans"/>
</dbReference>
<dbReference type="PANTHER" id="PTHR43685:SF14">
    <property type="entry name" value="GLYCOSYLTRANSFERASE 2-LIKE DOMAIN-CONTAINING PROTEIN"/>
    <property type="match status" value="1"/>
</dbReference>
<evidence type="ECO:0000259" key="2">
    <source>
        <dbReference type="Pfam" id="PF00535"/>
    </source>
</evidence>
<feature type="domain" description="Glycosyltransferase 2-like" evidence="2">
    <location>
        <begin position="15"/>
        <end position="171"/>
    </location>
</feature>
<dbReference type="RefSeq" id="WP_332291041.1">
    <property type="nucleotide sequence ID" value="NZ_JAZIBG010000036.1"/>
</dbReference>
<feature type="region of interest" description="Disordered" evidence="1">
    <location>
        <begin position="389"/>
        <end position="422"/>
    </location>
</feature>
<proteinExistence type="predicted"/>
<dbReference type="CDD" id="cd00761">
    <property type="entry name" value="Glyco_tranf_GTA_type"/>
    <property type="match status" value="1"/>
</dbReference>
<protein>
    <submittedName>
        <fullName evidence="3">Glycosyltransferase family 2 protein</fullName>
    </submittedName>
</protein>